<comment type="caution">
    <text evidence="1">The sequence shown here is derived from an EMBL/GenBank/DDBJ whole genome shotgun (WGS) entry which is preliminary data.</text>
</comment>
<organism evidence="1 2">
    <name type="scientific">Tychonema bourrellyi FEM_GT703</name>
    <dbReference type="NCBI Taxonomy" id="2040638"/>
    <lineage>
        <taxon>Bacteria</taxon>
        <taxon>Bacillati</taxon>
        <taxon>Cyanobacteriota</taxon>
        <taxon>Cyanophyceae</taxon>
        <taxon>Oscillatoriophycideae</taxon>
        <taxon>Oscillatoriales</taxon>
        <taxon>Microcoleaceae</taxon>
        <taxon>Tychonema</taxon>
    </lineage>
</organism>
<evidence type="ECO:0000313" key="2">
    <source>
        <dbReference type="Proteomes" id="UP000226442"/>
    </source>
</evidence>
<sequence>MPLISVENLVKSVENLQLACGNSVECFGKSRGKNKNCEGASGIGSPLSPSPPRAVSFSVYGVMG</sequence>
<name>A0A2G4EY53_9CYAN</name>
<evidence type="ECO:0000313" key="1">
    <source>
        <dbReference type="EMBL" id="PHX54097.1"/>
    </source>
</evidence>
<gene>
    <name evidence="1" type="ORF">CP500_017915</name>
</gene>
<protein>
    <submittedName>
        <fullName evidence="1">Uncharacterized protein</fullName>
    </submittedName>
</protein>
<dbReference type="AlphaFoldDB" id="A0A2G4EY53"/>
<dbReference type="Proteomes" id="UP000226442">
    <property type="component" value="Unassembled WGS sequence"/>
</dbReference>
<accession>A0A2G4EY53</accession>
<proteinExistence type="predicted"/>
<dbReference type="EMBL" id="NXIB02000125">
    <property type="protein sequence ID" value="PHX54097.1"/>
    <property type="molecule type" value="Genomic_DNA"/>
</dbReference>
<keyword evidence="2" id="KW-1185">Reference proteome</keyword>
<reference evidence="1" key="1">
    <citation type="submission" date="2017-10" db="EMBL/GenBank/DDBJ databases">
        <title>Draft genome sequence of the planktic cyanobacteria Tychonema bourrellyi isolated from alpine lentic freshwater.</title>
        <authorList>
            <person name="Tett A."/>
            <person name="Armanini F."/>
            <person name="Asnicar F."/>
            <person name="Boscaini A."/>
            <person name="Pasolli E."/>
            <person name="Zolfo M."/>
            <person name="Donati C."/>
            <person name="Salmaso N."/>
            <person name="Segata N."/>
        </authorList>
    </citation>
    <scope>NUCLEOTIDE SEQUENCE</scope>
    <source>
        <strain evidence="1">FEM_GT703</strain>
    </source>
</reference>